<feature type="compositionally biased region" description="Basic and acidic residues" evidence="1">
    <location>
        <begin position="109"/>
        <end position="134"/>
    </location>
</feature>
<keyword evidence="2" id="KW-0472">Membrane</keyword>
<dbReference type="InterPro" id="IPR006597">
    <property type="entry name" value="Sel1-like"/>
</dbReference>
<accession>A0A3L7AEH6</accession>
<dbReference type="AlphaFoldDB" id="A0A3L7AEH6"/>
<dbReference type="OrthoDB" id="7313965at2"/>
<keyword evidence="4" id="KW-1185">Reference proteome</keyword>
<dbReference type="Pfam" id="PF08238">
    <property type="entry name" value="Sel1"/>
    <property type="match status" value="3"/>
</dbReference>
<dbReference type="SUPFAM" id="SSF81901">
    <property type="entry name" value="HCP-like"/>
    <property type="match status" value="1"/>
</dbReference>
<dbReference type="PANTHER" id="PTHR11102">
    <property type="entry name" value="SEL-1-LIKE PROTEIN"/>
    <property type="match status" value="1"/>
</dbReference>
<protein>
    <submittedName>
        <fullName evidence="3">Sel1 repeat family protein</fullName>
    </submittedName>
</protein>
<keyword evidence="2" id="KW-1133">Transmembrane helix</keyword>
<dbReference type="PANTHER" id="PTHR11102:SF160">
    <property type="entry name" value="ERAD-ASSOCIATED E3 UBIQUITIN-PROTEIN LIGASE COMPONENT HRD3"/>
    <property type="match status" value="1"/>
</dbReference>
<name>A0A3L7AEH6_9HYPH</name>
<gene>
    <name evidence="3" type="ORF">D9R14_12500</name>
</gene>
<sequence>MALSVREDDASGPGFALIDLGQPAGETPVRLSFRRSDGITRDLGLDGWQSGQAWLDAQVVTPGGSIVRVGPAVVNHIGELVQVEVALAGVGVVGTVAWPSIPHAAELSGRRLLGEQRPGGADRDRPPEIGRGEKPVPSPPIAPPAPPPILPPILPPDPGAEANTADEKAGAPEGATRDTGSSPEAGGSKRKRAVLGLVLLLVLLALVPVLMAMLGYYGYDAAYDREPRFRQISAARFDPDAVTVTARRARWVRLFEGWLIDRPLGLSAGFSTEAPWMKADLVSDDGRHAVFRIAPVASGLPAAWSAQLTAHALVRGPGGEIVSIEPVVVQRLPRQQPQPAPAPAPRPAPPAPQVDSQRECDLRTAGMLDPDRPPGGAYYNPDFPTQQTAADIDFAIQHCEQSYQVSQDPRQKRRYAAQIGAAYADRAVALARAGDAAGARMAMAEATRWWGVGAGLGSPLALNYLALLNNEYFNTQAGLNFVPPNFPQALRYFVRSAEAGNPVAMSSAGALLVEGGKPGLTKDAPAGLQWLERSIEAGYPPAAVNLGTYYYFGDRGVAADARRGLDLFRRACASDSYRIRVRRNLDAAFESRGLRASDAIADCF</sequence>
<proteinExistence type="predicted"/>
<evidence type="ECO:0000313" key="3">
    <source>
        <dbReference type="EMBL" id="RLP78200.1"/>
    </source>
</evidence>
<dbReference type="Gene3D" id="1.25.40.10">
    <property type="entry name" value="Tetratricopeptide repeat domain"/>
    <property type="match status" value="1"/>
</dbReference>
<organism evidence="3 4">
    <name type="scientific">Xanthobacter tagetidis</name>
    <dbReference type="NCBI Taxonomy" id="60216"/>
    <lineage>
        <taxon>Bacteria</taxon>
        <taxon>Pseudomonadati</taxon>
        <taxon>Pseudomonadota</taxon>
        <taxon>Alphaproteobacteria</taxon>
        <taxon>Hyphomicrobiales</taxon>
        <taxon>Xanthobacteraceae</taxon>
        <taxon>Xanthobacter</taxon>
    </lineage>
</organism>
<dbReference type="RefSeq" id="WP_121623666.1">
    <property type="nucleotide sequence ID" value="NZ_JACIIW010000009.1"/>
</dbReference>
<dbReference type="InterPro" id="IPR050767">
    <property type="entry name" value="Sel1_AlgK"/>
</dbReference>
<feature type="compositionally biased region" description="Pro residues" evidence="1">
    <location>
        <begin position="136"/>
        <end position="158"/>
    </location>
</feature>
<dbReference type="SMART" id="SM00671">
    <property type="entry name" value="SEL1"/>
    <property type="match status" value="3"/>
</dbReference>
<feature type="compositionally biased region" description="Pro residues" evidence="1">
    <location>
        <begin position="336"/>
        <end position="352"/>
    </location>
</feature>
<evidence type="ECO:0000256" key="1">
    <source>
        <dbReference type="SAM" id="MobiDB-lite"/>
    </source>
</evidence>
<dbReference type="InterPro" id="IPR011990">
    <property type="entry name" value="TPR-like_helical_dom_sf"/>
</dbReference>
<reference evidence="3 4" key="1">
    <citation type="submission" date="2018-10" db="EMBL/GenBank/DDBJ databases">
        <title>Xanthobacter tagetidis genome sequencing and assembly.</title>
        <authorList>
            <person name="Maclea K.S."/>
            <person name="Goen A.E."/>
            <person name="Fatima S.A."/>
        </authorList>
    </citation>
    <scope>NUCLEOTIDE SEQUENCE [LARGE SCALE GENOMIC DNA]</scope>
    <source>
        <strain evidence="3 4">ATCC 700314</strain>
    </source>
</reference>
<comment type="caution">
    <text evidence="3">The sequence shown here is derived from an EMBL/GenBank/DDBJ whole genome shotgun (WGS) entry which is preliminary data.</text>
</comment>
<dbReference type="EMBL" id="RCTF01000009">
    <property type="protein sequence ID" value="RLP78200.1"/>
    <property type="molecule type" value="Genomic_DNA"/>
</dbReference>
<feature type="region of interest" description="Disordered" evidence="1">
    <location>
        <begin position="333"/>
        <end position="358"/>
    </location>
</feature>
<keyword evidence="2" id="KW-0812">Transmembrane</keyword>
<evidence type="ECO:0000256" key="2">
    <source>
        <dbReference type="SAM" id="Phobius"/>
    </source>
</evidence>
<dbReference type="Proteomes" id="UP000269692">
    <property type="component" value="Unassembled WGS sequence"/>
</dbReference>
<evidence type="ECO:0000313" key="4">
    <source>
        <dbReference type="Proteomes" id="UP000269692"/>
    </source>
</evidence>
<feature type="transmembrane region" description="Helical" evidence="2">
    <location>
        <begin position="194"/>
        <end position="219"/>
    </location>
</feature>
<feature type="region of interest" description="Disordered" evidence="1">
    <location>
        <begin position="109"/>
        <end position="188"/>
    </location>
</feature>